<feature type="compositionally biased region" description="Acidic residues" evidence="2">
    <location>
        <begin position="259"/>
        <end position="269"/>
    </location>
</feature>
<dbReference type="RefSeq" id="WP_015691874.1">
    <property type="nucleotide sequence ID" value="NC_016940.1"/>
</dbReference>
<dbReference type="GO" id="GO:0008236">
    <property type="term" value="F:serine-type peptidase activity"/>
    <property type="evidence" value="ECO:0007669"/>
    <property type="project" value="InterPro"/>
</dbReference>
<dbReference type="EMBL" id="CP002831">
    <property type="protein sequence ID" value="AFC24238.1"/>
    <property type="molecule type" value="Genomic_DNA"/>
</dbReference>
<accession>H6L966</accession>
<organism evidence="5 6">
    <name type="scientific">Saprospira grandis (strain Lewin)</name>
    <dbReference type="NCBI Taxonomy" id="984262"/>
    <lineage>
        <taxon>Bacteria</taxon>
        <taxon>Pseudomonadati</taxon>
        <taxon>Bacteroidota</taxon>
        <taxon>Saprospiria</taxon>
        <taxon>Saprospirales</taxon>
        <taxon>Saprospiraceae</taxon>
        <taxon>Saprospira</taxon>
    </lineage>
</organism>
<feature type="region of interest" description="Disordered" evidence="2">
    <location>
        <begin position="238"/>
        <end position="288"/>
    </location>
</feature>
<dbReference type="PANTHER" id="PTHR43037:SF1">
    <property type="entry name" value="BLL1128 PROTEIN"/>
    <property type="match status" value="1"/>
</dbReference>
<dbReference type="InterPro" id="IPR001375">
    <property type="entry name" value="Peptidase_S9_cat"/>
</dbReference>
<dbReference type="SUPFAM" id="SSF53474">
    <property type="entry name" value="alpha/beta-Hydrolases"/>
    <property type="match status" value="1"/>
</dbReference>
<gene>
    <name evidence="5" type="ordered locus">SGRA_1503</name>
</gene>
<feature type="compositionally biased region" description="Basic and acidic residues" evidence="2">
    <location>
        <begin position="238"/>
        <end position="258"/>
    </location>
</feature>
<feature type="chain" id="PRO_5003604111" evidence="3">
    <location>
        <begin position="19"/>
        <end position="304"/>
    </location>
</feature>
<dbReference type="HOGENOM" id="CLU_064094_2_0_10"/>
<dbReference type="InterPro" id="IPR050955">
    <property type="entry name" value="Plant_Biomass_Hydrol_Est"/>
</dbReference>
<dbReference type="Pfam" id="PF00326">
    <property type="entry name" value="Peptidase_S9"/>
    <property type="match status" value="1"/>
</dbReference>
<feature type="domain" description="Peptidase S9 prolyl oligopeptidase catalytic" evidence="4">
    <location>
        <begin position="165"/>
        <end position="228"/>
    </location>
</feature>
<evidence type="ECO:0000256" key="3">
    <source>
        <dbReference type="SAM" id="SignalP"/>
    </source>
</evidence>
<dbReference type="KEGG" id="sgn:SGRA_1503"/>
<feature type="signal peptide" evidence="3">
    <location>
        <begin position="1"/>
        <end position="18"/>
    </location>
</feature>
<evidence type="ECO:0000313" key="6">
    <source>
        <dbReference type="Proteomes" id="UP000007519"/>
    </source>
</evidence>
<dbReference type="InterPro" id="IPR000801">
    <property type="entry name" value="Esterase-like"/>
</dbReference>
<keyword evidence="1 3" id="KW-0732">Signal</keyword>
<dbReference type="eggNOG" id="COG4099">
    <property type="taxonomic scope" value="Bacteria"/>
</dbReference>
<proteinExistence type="predicted"/>
<dbReference type="OrthoDB" id="9764953at2"/>
<name>H6L966_SAPGL</name>
<dbReference type="Proteomes" id="UP000007519">
    <property type="component" value="Chromosome"/>
</dbReference>
<protein>
    <submittedName>
        <fullName evidence="5">Dienelactone hydrolase</fullName>
    </submittedName>
</protein>
<sequence length="304" mass="35622">MYKYLFLFLLLSSCTLWGQKDQAGLHAVRNKNLPYEYWTYFPKGYSGQEGQKFPLLIYLHGRSIQGTDLNKVKKYGVIYELERKLELDFIVIAPQCQKGWENDKLIQILDYAEAHYAVDRKKVYLCGMSMGGYGAWYLAGYAPDRFAAVAPIAGGGRLKDVEGMKNLPHFVVHGKKDKPVPVEESRKMVKALKAAGNTEVNYIEEKNWGHSEAVRVFSWPKLYEWFLKYERPIKDEPILAQEDPPKEEPQTPEIKEPQPEEEEYIVFEEEQPKETVKPQPKAPKKKKPKWWQFWKWKFWSKMFG</sequence>
<evidence type="ECO:0000256" key="1">
    <source>
        <dbReference type="ARBA" id="ARBA00022729"/>
    </source>
</evidence>
<keyword evidence="5" id="KW-0378">Hydrolase</keyword>
<reference evidence="5 6" key="1">
    <citation type="journal article" date="2012" name="Stand. Genomic Sci.">
        <title>Complete genome sequencing and analysis of Saprospira grandis str. Lewin, a predatory marine bacterium.</title>
        <authorList>
            <person name="Saw J.H."/>
            <person name="Yuryev A."/>
            <person name="Kanbe M."/>
            <person name="Hou S."/>
            <person name="Young A.G."/>
            <person name="Aizawa S."/>
            <person name="Alam M."/>
        </authorList>
    </citation>
    <scope>NUCLEOTIDE SEQUENCE [LARGE SCALE GENOMIC DNA]</scope>
    <source>
        <strain evidence="5 6">Lewin</strain>
    </source>
</reference>
<dbReference type="Pfam" id="PF00756">
    <property type="entry name" value="Esterase"/>
    <property type="match status" value="1"/>
</dbReference>
<dbReference type="InterPro" id="IPR029058">
    <property type="entry name" value="AB_hydrolase_fold"/>
</dbReference>
<dbReference type="AlphaFoldDB" id="H6L966"/>
<keyword evidence="6" id="KW-1185">Reference proteome</keyword>
<evidence type="ECO:0000256" key="2">
    <source>
        <dbReference type="SAM" id="MobiDB-lite"/>
    </source>
</evidence>
<evidence type="ECO:0000313" key="5">
    <source>
        <dbReference type="EMBL" id="AFC24238.1"/>
    </source>
</evidence>
<evidence type="ECO:0000259" key="4">
    <source>
        <dbReference type="Pfam" id="PF00326"/>
    </source>
</evidence>
<dbReference type="GO" id="GO:0006508">
    <property type="term" value="P:proteolysis"/>
    <property type="evidence" value="ECO:0007669"/>
    <property type="project" value="InterPro"/>
</dbReference>
<dbReference type="STRING" id="984262.SGRA_1503"/>
<dbReference type="Gene3D" id="3.40.50.1820">
    <property type="entry name" value="alpha/beta hydrolase"/>
    <property type="match status" value="1"/>
</dbReference>
<dbReference type="PANTHER" id="PTHR43037">
    <property type="entry name" value="UNNAMED PRODUCT-RELATED"/>
    <property type="match status" value="1"/>
</dbReference>